<dbReference type="HOGENOM" id="CLU_161177_0_0_10"/>
<accession>R9I750</accession>
<keyword evidence="3" id="KW-1185">Reference proteome</keyword>
<proteinExistence type="predicted"/>
<keyword evidence="1" id="KW-0472">Membrane</keyword>
<organism evidence="2 3">
    <name type="scientific">Phocaeicola sartorii</name>
    <dbReference type="NCBI Taxonomy" id="671267"/>
    <lineage>
        <taxon>Bacteria</taxon>
        <taxon>Pseudomonadati</taxon>
        <taxon>Bacteroidota</taxon>
        <taxon>Bacteroidia</taxon>
        <taxon>Bacteroidales</taxon>
        <taxon>Bacteroidaceae</taxon>
        <taxon>Phocaeicola</taxon>
    </lineage>
</organism>
<dbReference type="OrthoDB" id="1043071at2"/>
<feature type="transmembrane region" description="Helical" evidence="1">
    <location>
        <begin position="39"/>
        <end position="58"/>
    </location>
</feature>
<dbReference type="Proteomes" id="UP000014200">
    <property type="component" value="Unassembled WGS sequence"/>
</dbReference>
<dbReference type="PATRIC" id="fig|1235788.3.peg.4019"/>
<evidence type="ECO:0000313" key="3">
    <source>
        <dbReference type="Proteomes" id="UP000014200"/>
    </source>
</evidence>
<dbReference type="EMBL" id="ASSP01000024">
    <property type="protein sequence ID" value="EOS09180.1"/>
    <property type="molecule type" value="Genomic_DNA"/>
</dbReference>
<reference evidence="2 3" key="1">
    <citation type="submission" date="2013-04" db="EMBL/GenBank/DDBJ databases">
        <title>The Genome Sequence of Bacteroides massiliensis dnLKV3.</title>
        <authorList>
            <consortium name="The Broad Institute Genomics Platform"/>
            <consortium name="The Broad Institute Genome Sequencing Center for Infectious Disease"/>
            <person name="Earl A."/>
            <person name="Xavier R."/>
            <person name="Kuhn K."/>
            <person name="Stappenbeck T."/>
            <person name="Walker B."/>
            <person name="Young S."/>
            <person name="Zeng Q."/>
            <person name="Gargeya S."/>
            <person name="Fitzgerald M."/>
            <person name="Haas B."/>
            <person name="Abouelleil A."/>
            <person name="Allen A.W."/>
            <person name="Alvarado L."/>
            <person name="Arachchi H.M."/>
            <person name="Berlin A.M."/>
            <person name="Chapman S.B."/>
            <person name="Gainer-Dewar J."/>
            <person name="Goldberg J."/>
            <person name="Griggs A."/>
            <person name="Gujja S."/>
            <person name="Hansen M."/>
            <person name="Howarth C."/>
            <person name="Imamovic A."/>
            <person name="Ireland A."/>
            <person name="Larimer J."/>
            <person name="McCowan C."/>
            <person name="Murphy C."/>
            <person name="Pearson M."/>
            <person name="Poon T.W."/>
            <person name="Priest M."/>
            <person name="Roberts A."/>
            <person name="Saif S."/>
            <person name="Shea T."/>
            <person name="Sisk P."/>
            <person name="Sykes S."/>
            <person name="Wortman J."/>
            <person name="Nusbaum C."/>
            <person name="Birren B."/>
        </authorList>
    </citation>
    <scope>NUCLEOTIDE SEQUENCE [LARGE SCALE GENOMIC DNA]</scope>
    <source>
        <strain evidence="3">dnLKV3</strain>
    </source>
</reference>
<name>R9I750_9BACT</name>
<keyword evidence="1" id="KW-0812">Transmembrane</keyword>
<evidence type="ECO:0000256" key="1">
    <source>
        <dbReference type="SAM" id="Phobius"/>
    </source>
</evidence>
<sequence>MMKRQEHKRRFYFWDYLWWVGEKRKQARRTGRVDGEMMLSIYIFALLIFPMMIVTIRLFPGVPSWLPCVVFSIITFVVMSLVGRIYKWRGKAVMSHYAKCGFNEALAALLFFLATAIICFMMYHSLDKK</sequence>
<dbReference type="RefSeq" id="WP_016278162.1">
    <property type="nucleotide sequence ID" value="NZ_JANKBR010000029.1"/>
</dbReference>
<evidence type="ECO:0000313" key="2">
    <source>
        <dbReference type="EMBL" id="EOS09180.1"/>
    </source>
</evidence>
<gene>
    <name evidence="2" type="ORF">C802_03925</name>
</gene>
<feature type="transmembrane region" description="Helical" evidence="1">
    <location>
        <begin position="64"/>
        <end position="86"/>
    </location>
</feature>
<comment type="caution">
    <text evidence="2">The sequence shown here is derived from an EMBL/GenBank/DDBJ whole genome shotgun (WGS) entry which is preliminary data.</text>
</comment>
<protein>
    <submittedName>
        <fullName evidence="2">Uncharacterized protein</fullName>
    </submittedName>
</protein>
<keyword evidence="1" id="KW-1133">Transmembrane helix</keyword>
<feature type="transmembrane region" description="Helical" evidence="1">
    <location>
        <begin position="106"/>
        <end position="126"/>
    </location>
</feature>
<dbReference type="AlphaFoldDB" id="R9I750"/>